<evidence type="ECO:0008006" key="7">
    <source>
        <dbReference type="Google" id="ProtNLM"/>
    </source>
</evidence>
<evidence type="ECO:0000259" key="2">
    <source>
        <dbReference type="Pfam" id="PF17109"/>
    </source>
</evidence>
<dbReference type="Gene3D" id="1.25.40.10">
    <property type="entry name" value="Tetratricopeptide repeat domain"/>
    <property type="match status" value="1"/>
</dbReference>
<dbReference type="EMBL" id="JACBAD010002024">
    <property type="protein sequence ID" value="KAF7122273.1"/>
    <property type="molecule type" value="Genomic_DNA"/>
</dbReference>
<feature type="domain" description="Nephrocystin 3-like N-terminal" evidence="3">
    <location>
        <begin position="291"/>
        <end position="467"/>
    </location>
</feature>
<dbReference type="Proteomes" id="UP000630445">
    <property type="component" value="Unassembled WGS sequence"/>
</dbReference>
<gene>
    <name evidence="4" type="ORF">CNMCM5793_000230</name>
    <name evidence="5" type="ORF">CNMCM6106_000501</name>
</gene>
<protein>
    <recommendedName>
        <fullName evidence="7">Fungal STAND N-terminal Goodbye domain-containing protein</fullName>
    </recommendedName>
</protein>
<dbReference type="Pfam" id="PF17109">
    <property type="entry name" value="Goodbye"/>
    <property type="match status" value="1"/>
</dbReference>
<dbReference type="PANTHER" id="PTHR14485">
    <property type="entry name" value="TETRATRICOPEPTIDE REPEAT PROTEIN 23"/>
    <property type="match status" value="1"/>
</dbReference>
<dbReference type="SUPFAM" id="SSF48452">
    <property type="entry name" value="TPR-like"/>
    <property type="match status" value="1"/>
</dbReference>
<dbReference type="SUPFAM" id="SSF52540">
    <property type="entry name" value="P-loop containing nucleoside triphosphate hydrolases"/>
    <property type="match status" value="1"/>
</dbReference>
<dbReference type="EMBL" id="JACBAF010002205">
    <property type="protein sequence ID" value="KAF7163646.1"/>
    <property type="molecule type" value="Genomic_DNA"/>
</dbReference>
<keyword evidence="6" id="KW-1185">Reference proteome</keyword>
<evidence type="ECO:0000313" key="4">
    <source>
        <dbReference type="EMBL" id="KAF7122273.1"/>
    </source>
</evidence>
<name>A0A8H6PA85_9EURO</name>
<evidence type="ECO:0000313" key="6">
    <source>
        <dbReference type="Proteomes" id="UP000630445"/>
    </source>
</evidence>
<accession>A0A8H6PA85</accession>
<dbReference type="InterPro" id="IPR056884">
    <property type="entry name" value="NPHP3-like_N"/>
</dbReference>
<dbReference type="OrthoDB" id="2913095at2759"/>
<dbReference type="Proteomes" id="UP000662466">
    <property type="component" value="Unassembled WGS sequence"/>
</dbReference>
<dbReference type="InterPro" id="IPR042621">
    <property type="entry name" value="TTC23/TTC23L"/>
</dbReference>
<dbReference type="PANTHER" id="PTHR14485:SF2">
    <property type="entry name" value="FUNGAL STAND N-TERMINAL GOODBYE DOMAIN-CONTAINING PROTEIN"/>
    <property type="match status" value="1"/>
</dbReference>
<dbReference type="Gene3D" id="3.40.50.300">
    <property type="entry name" value="P-loop containing nucleotide triphosphate hydrolases"/>
    <property type="match status" value="1"/>
</dbReference>
<evidence type="ECO:0000256" key="1">
    <source>
        <dbReference type="ARBA" id="ARBA00022737"/>
    </source>
</evidence>
<keyword evidence="1" id="KW-0677">Repeat</keyword>
<dbReference type="InterPro" id="IPR031350">
    <property type="entry name" value="Goodbye_dom"/>
</dbReference>
<comment type="caution">
    <text evidence="4">The sequence shown here is derived from an EMBL/GenBank/DDBJ whole genome shotgun (WGS) entry which is preliminary data.</text>
</comment>
<organism evidence="4 6">
    <name type="scientific">Aspergillus hiratsukae</name>
    <dbReference type="NCBI Taxonomy" id="1194566"/>
    <lineage>
        <taxon>Eukaryota</taxon>
        <taxon>Fungi</taxon>
        <taxon>Dikarya</taxon>
        <taxon>Ascomycota</taxon>
        <taxon>Pezizomycotina</taxon>
        <taxon>Eurotiomycetes</taxon>
        <taxon>Eurotiomycetidae</taxon>
        <taxon>Eurotiales</taxon>
        <taxon>Aspergillaceae</taxon>
        <taxon>Aspergillus</taxon>
        <taxon>Aspergillus subgen. Fumigati</taxon>
    </lineage>
</organism>
<evidence type="ECO:0000313" key="5">
    <source>
        <dbReference type="EMBL" id="KAF7163646.1"/>
    </source>
</evidence>
<reference evidence="4" key="1">
    <citation type="submission" date="2020-06" db="EMBL/GenBank/DDBJ databases">
        <title>Draft genome sequences of strains closely related to Aspergillus parafelis and Aspergillus hiratsukae.</title>
        <authorList>
            <person name="Dos Santos R.A.C."/>
            <person name="Rivero-Menendez O."/>
            <person name="Steenwyk J.L."/>
            <person name="Mead M.E."/>
            <person name="Goldman G.H."/>
            <person name="Alastruey-Izquierdo A."/>
            <person name="Rokas A."/>
        </authorList>
    </citation>
    <scope>NUCLEOTIDE SEQUENCE</scope>
    <source>
        <strain evidence="4">CNM-CM5793</strain>
        <strain evidence="5">CNM-CM6106</strain>
    </source>
</reference>
<proteinExistence type="predicted"/>
<sequence length="1468" mass="165634">MTSSAPASVKEIWEKTIVRFHERTGQKLDGVSRSPEDLRRLLDAHYAAQAGDKSVLKAKAVGFQMIHCIQLLGGIVSQGASMVFAPAGLCFNALSFLLDIPKQIHEFHGEIDAIFAEVGPALAQFRIYERMEESSQIDEALRLSIYQVMTSFVNLCADCINIHHEGRWKSFRRNAKRILLDDGSVQSELANFKKLTQDQQNIQATLTLEVAVETGQHVRFMEATTLEIDTNTKAIKGDVSGLVQAEHKRTLDDNQKQILSTLKTKLGQKDDKIAAVLETRDMMWEGAVKDSGKWLNEIDAYKQWIDRSSAAESLLVLTGEPGTGKSFLVSAIAQEIKSANSATRAERSLVGYYSFSMAEKRDRDGDRQRLEAAVKSICVQLAEQDLVYARRVSGVCSEPGKNEKYFRDASCTDLWATLGIGMPTTNTTHYILLDSVSTLSAEDRERLMRAIQQSDQGRSNRVRVLVSGEPGVFQAVQLLSSPTRTIDITKYNEVDIKAFIVEELKRAALFQGADEDSRRLKRLVEERLLARSSNSYSTIQQDLRKVQEIVTSAGTEEQLNRALHESSTDPQVLVRSDIEALEAQLKPREIEEINELLIWVVAGDECLDLEELAAALFLRFKTVSLQPLDKRITGKYSKIFTLTDGGEYLALKDHVRDCVVAQRDESRLSADDPKITATISITNADLKVVQRFFWDLNHYSSFLNGFTFQPASDQTSAGQRKIRVNEVDAHLEIVKRAFDLFEQQVVDERGKALGPYLMHSITIHLKALSEATGLDELQPADKQFIGSHVYEMLNEGDLIERNPDFCYAVSWYRYNEDIEIFWRWLDDPVAIAGLGLRDKRWLADLKKDEHRNSNLLTPIMTMIARNWLRKTEWDALAACGWISGFLTLGADPEQVDQAGVTEEAKDSGKGGGRIIINENDSTLEMIAKAEQWCKQSLNVTEADYTWCIRLGDTYARVDEHDAASEHYKKAATILQAQDPVNKEQLRDVFKALGEWATDPESALGYLKEASKLDEENVEILYAMLQRYVAIKKEDEARSIIQKAVTEKVPGTESTLLMAMLTTAVSKWNESYLLSVFKAIFSVVFSYPELWAVFQKEMEMAIKTARTDGKNEEFAILLLQQGSAGFYLHKDSPEQLARAEGHLCECLDAIQGKVDSEDRERLDFIKQSALARLSMFYLERAMQTDGEESEADLERLRQIHEDDLAAKGPKSALAALYTFKGQRDRARDIFRADMVKAFNILVDGDIRNDGDGFSALRKLLNHAGDYENALRAALLLPELQFDDTVLKELLAGEEPSLETASAELLQFYHRACPDKDQRWVNLNKVFVEAIRLASEAEADSGKAACYHRVSKILANHTRGISWQFTCDNCNRYWDYDNGLHTCKYCYNVDLCDACLAEVRSGETGKAFLCSSTHDWYDLPPWTMEKYLRACKKLVLIKADDEDEELVSVSKWLGTLCEEWGLSKADWNFE</sequence>
<evidence type="ECO:0000259" key="3">
    <source>
        <dbReference type="Pfam" id="PF24883"/>
    </source>
</evidence>
<feature type="domain" description="Fungal STAND N-terminal Goodbye" evidence="2">
    <location>
        <begin position="13"/>
        <end position="128"/>
    </location>
</feature>
<dbReference type="InterPro" id="IPR011990">
    <property type="entry name" value="TPR-like_helical_dom_sf"/>
</dbReference>
<dbReference type="Pfam" id="PF24883">
    <property type="entry name" value="NPHP3_N"/>
    <property type="match status" value="1"/>
</dbReference>
<dbReference type="InterPro" id="IPR027417">
    <property type="entry name" value="P-loop_NTPase"/>
</dbReference>